<evidence type="ECO:0000313" key="4">
    <source>
        <dbReference type="Proteomes" id="UP000193391"/>
    </source>
</evidence>
<dbReference type="Proteomes" id="UP000193391">
    <property type="component" value="Unassembled WGS sequence"/>
</dbReference>
<evidence type="ECO:0000256" key="2">
    <source>
        <dbReference type="SAM" id="Phobius"/>
    </source>
</evidence>
<dbReference type="EMBL" id="JFKA01000003">
    <property type="protein sequence ID" value="OSQ38836.1"/>
    <property type="molecule type" value="Genomic_DNA"/>
</dbReference>
<organism evidence="3 4">
    <name type="scientific">Thalassospira mesophila</name>
    <dbReference type="NCBI Taxonomy" id="1293891"/>
    <lineage>
        <taxon>Bacteria</taxon>
        <taxon>Pseudomonadati</taxon>
        <taxon>Pseudomonadota</taxon>
        <taxon>Alphaproteobacteria</taxon>
        <taxon>Rhodospirillales</taxon>
        <taxon>Thalassospiraceae</taxon>
        <taxon>Thalassospira</taxon>
    </lineage>
</organism>
<keyword evidence="4" id="KW-1185">Reference proteome</keyword>
<protein>
    <submittedName>
        <fullName evidence="3">Uncharacterized protein</fullName>
    </submittedName>
</protein>
<dbReference type="OrthoDB" id="7353717at2"/>
<name>A0A1Y2L0T6_9PROT</name>
<dbReference type="RefSeq" id="WP_085581553.1">
    <property type="nucleotide sequence ID" value="NZ_JFKA01000003.1"/>
</dbReference>
<dbReference type="STRING" id="1293891.TMES_08680"/>
<keyword evidence="2" id="KW-1133">Transmembrane helix</keyword>
<feature type="transmembrane region" description="Helical" evidence="2">
    <location>
        <begin position="262"/>
        <end position="281"/>
    </location>
</feature>
<dbReference type="AlphaFoldDB" id="A0A1Y2L0T6"/>
<gene>
    <name evidence="3" type="ORF">TMES_08680</name>
</gene>
<reference evidence="3 4" key="1">
    <citation type="submission" date="2014-03" db="EMBL/GenBank/DDBJ databases">
        <title>The draft genome sequence of Thalassospira mesophila JCM 18969.</title>
        <authorList>
            <person name="Lai Q."/>
            <person name="Shao Z."/>
        </authorList>
    </citation>
    <scope>NUCLEOTIDE SEQUENCE [LARGE SCALE GENOMIC DNA]</scope>
    <source>
        <strain evidence="3 4">JCM 18969</strain>
    </source>
</reference>
<sequence length="287" mass="31419">MEEREKPEREPQRKPPSAYVSDRKLQQDRRVLSPASKSSLNRYDRSEAIERDLENKKAAAIERLASKGIIVTRIGPETKTGNTRVPDQYIWETTTPHPQQTGTQPDELANQSPSGEDAGKDAVSDHQADNGDVPRDMDGVTNAGVSDQAPLVSDTTGTPPAQADDLRSRLTQVPHIEPSVSAINPDLTDMAIEHHGLRLPDHKPATPKAKIPVETTAPAPVHSGRRRATSESYAELEAQPARTHHAAEKTNRSGVERWAPRIGAYMIAAVAVGYVLVLTLIELYSLF</sequence>
<feature type="compositionally biased region" description="Low complexity" evidence="1">
    <location>
        <begin position="93"/>
        <end position="105"/>
    </location>
</feature>
<feature type="compositionally biased region" description="Basic and acidic residues" evidence="1">
    <location>
        <begin position="1"/>
        <end position="13"/>
    </location>
</feature>
<feature type="region of interest" description="Disordered" evidence="1">
    <location>
        <begin position="64"/>
        <end position="163"/>
    </location>
</feature>
<accession>A0A1Y2L0T6</accession>
<keyword evidence="2" id="KW-0812">Transmembrane</keyword>
<feature type="region of interest" description="Disordered" evidence="1">
    <location>
        <begin position="1"/>
        <end position="47"/>
    </location>
</feature>
<keyword evidence="2" id="KW-0472">Membrane</keyword>
<feature type="compositionally biased region" description="Basic and acidic residues" evidence="1">
    <location>
        <begin position="117"/>
        <end position="138"/>
    </location>
</feature>
<proteinExistence type="predicted"/>
<evidence type="ECO:0000256" key="1">
    <source>
        <dbReference type="SAM" id="MobiDB-lite"/>
    </source>
</evidence>
<comment type="caution">
    <text evidence="3">The sequence shown here is derived from an EMBL/GenBank/DDBJ whole genome shotgun (WGS) entry which is preliminary data.</text>
</comment>
<feature type="compositionally biased region" description="Basic and acidic residues" evidence="1">
    <location>
        <begin position="21"/>
        <end position="31"/>
    </location>
</feature>
<evidence type="ECO:0000313" key="3">
    <source>
        <dbReference type="EMBL" id="OSQ38836.1"/>
    </source>
</evidence>